<evidence type="ECO:0000259" key="1">
    <source>
        <dbReference type="PROSITE" id="PS50075"/>
    </source>
</evidence>
<proteinExistence type="predicted"/>
<evidence type="ECO:0000313" key="3">
    <source>
        <dbReference type="Proteomes" id="UP000190837"/>
    </source>
</evidence>
<dbReference type="Proteomes" id="UP000190837">
    <property type="component" value="Unassembled WGS sequence"/>
</dbReference>
<dbReference type="Gene3D" id="1.10.1200.10">
    <property type="entry name" value="ACP-like"/>
    <property type="match status" value="1"/>
</dbReference>
<reference evidence="3" key="1">
    <citation type="submission" date="2016-04" db="EMBL/GenBank/DDBJ databases">
        <authorList>
            <person name="Tagini F."/>
        </authorList>
    </citation>
    <scope>NUCLEOTIDE SEQUENCE [LARGE SCALE GENOMIC DNA]</scope>
    <source>
        <strain evidence="3">CHUV0807</strain>
    </source>
</reference>
<dbReference type="SUPFAM" id="SSF47336">
    <property type="entry name" value="ACP-like"/>
    <property type="match status" value="1"/>
</dbReference>
<evidence type="ECO:0000313" key="2">
    <source>
        <dbReference type="EMBL" id="SAM64678.1"/>
    </source>
</evidence>
<protein>
    <submittedName>
        <fullName evidence="2">Acyl carrier protein (ACP1)</fullName>
    </submittedName>
</protein>
<sequence>MENPLKLQLKQLIIDKLGLEDITPADIGDNTALFADDGLGLDSVDALELGLAIQKTFNFPMENDAQTLRDHFYSVDTLAAWIEHKQQESP</sequence>
<gene>
    <name evidence="2" type="ORF">CHUV0807_1269</name>
</gene>
<dbReference type="AlphaFoldDB" id="A0A1C3H4G5"/>
<accession>A0A1C3H4G5</accession>
<dbReference type="PROSITE" id="PS50075">
    <property type="entry name" value="CARRIER"/>
    <property type="match status" value="1"/>
</dbReference>
<name>A0A1C3H4G5_9GAMM</name>
<dbReference type="EMBL" id="FKLO01000045">
    <property type="protein sequence ID" value="SAM64678.1"/>
    <property type="molecule type" value="Genomic_DNA"/>
</dbReference>
<dbReference type="Pfam" id="PF00550">
    <property type="entry name" value="PP-binding"/>
    <property type="match status" value="1"/>
</dbReference>
<dbReference type="InterPro" id="IPR009081">
    <property type="entry name" value="PP-bd_ACP"/>
</dbReference>
<dbReference type="RefSeq" id="WP_079540567.1">
    <property type="nucleotide sequence ID" value="NZ_CALFOW010000140.1"/>
</dbReference>
<organism evidence="2 3">
    <name type="scientific">Cardiobacterium hominis</name>
    <dbReference type="NCBI Taxonomy" id="2718"/>
    <lineage>
        <taxon>Bacteria</taxon>
        <taxon>Pseudomonadati</taxon>
        <taxon>Pseudomonadota</taxon>
        <taxon>Gammaproteobacteria</taxon>
        <taxon>Cardiobacteriales</taxon>
        <taxon>Cardiobacteriaceae</taxon>
        <taxon>Cardiobacterium</taxon>
    </lineage>
</organism>
<feature type="domain" description="Carrier" evidence="1">
    <location>
        <begin position="3"/>
        <end position="89"/>
    </location>
</feature>
<dbReference type="InterPro" id="IPR036736">
    <property type="entry name" value="ACP-like_sf"/>
</dbReference>